<accession>A0AAV9BQR2</accession>
<dbReference type="AlphaFoldDB" id="A0AAV9BQR2"/>
<dbReference type="GO" id="GO:0004445">
    <property type="term" value="F:inositol-polyphosphate 5-phosphatase activity"/>
    <property type="evidence" value="ECO:0007669"/>
    <property type="project" value="InterPro"/>
</dbReference>
<evidence type="ECO:0000313" key="5">
    <source>
        <dbReference type="EMBL" id="KAK1279090.1"/>
    </source>
</evidence>
<proteinExistence type="inferred from homology"/>
<protein>
    <submittedName>
        <fullName evidence="5">Type I inositol 1,4,5-trisphosphate 5-phosphatase CVP2</fullName>
    </submittedName>
</protein>
<feature type="domain" description="Inositol polyphosphate-related phosphatase" evidence="4">
    <location>
        <begin position="9"/>
        <end position="215"/>
    </location>
</feature>
<evidence type="ECO:0000256" key="1">
    <source>
        <dbReference type="ARBA" id="ARBA00010768"/>
    </source>
</evidence>
<dbReference type="Proteomes" id="UP001179952">
    <property type="component" value="Unassembled WGS sequence"/>
</dbReference>
<organism evidence="5 6">
    <name type="scientific">Acorus gramineus</name>
    <name type="common">Dwarf sweet flag</name>
    <dbReference type="NCBI Taxonomy" id="55184"/>
    <lineage>
        <taxon>Eukaryota</taxon>
        <taxon>Viridiplantae</taxon>
        <taxon>Streptophyta</taxon>
        <taxon>Embryophyta</taxon>
        <taxon>Tracheophyta</taxon>
        <taxon>Spermatophyta</taxon>
        <taxon>Magnoliopsida</taxon>
        <taxon>Liliopsida</taxon>
        <taxon>Acoraceae</taxon>
        <taxon>Acorus</taxon>
    </lineage>
</organism>
<evidence type="ECO:0000259" key="4">
    <source>
        <dbReference type="SMART" id="SM00128"/>
    </source>
</evidence>
<dbReference type="GO" id="GO:0034485">
    <property type="term" value="F:phosphatidylinositol-3,4,5-trisphosphate 5-phosphatase activity"/>
    <property type="evidence" value="ECO:0007669"/>
    <property type="project" value="TreeGrafter"/>
</dbReference>
<keyword evidence="2" id="KW-0378">Hydrolase</keyword>
<reference evidence="5" key="1">
    <citation type="journal article" date="2023" name="Nat. Commun.">
        <title>Diploid and tetraploid genomes of Acorus and the evolution of monocots.</title>
        <authorList>
            <person name="Ma L."/>
            <person name="Liu K.W."/>
            <person name="Li Z."/>
            <person name="Hsiao Y.Y."/>
            <person name="Qi Y."/>
            <person name="Fu T."/>
            <person name="Tang G.D."/>
            <person name="Zhang D."/>
            <person name="Sun W.H."/>
            <person name="Liu D.K."/>
            <person name="Li Y."/>
            <person name="Chen G.Z."/>
            <person name="Liu X.D."/>
            <person name="Liao X.Y."/>
            <person name="Jiang Y.T."/>
            <person name="Yu X."/>
            <person name="Hao Y."/>
            <person name="Huang J."/>
            <person name="Zhao X.W."/>
            <person name="Ke S."/>
            <person name="Chen Y.Y."/>
            <person name="Wu W.L."/>
            <person name="Hsu J.L."/>
            <person name="Lin Y.F."/>
            <person name="Huang M.D."/>
            <person name="Li C.Y."/>
            <person name="Huang L."/>
            <person name="Wang Z.W."/>
            <person name="Zhao X."/>
            <person name="Zhong W.Y."/>
            <person name="Peng D.H."/>
            <person name="Ahmad S."/>
            <person name="Lan S."/>
            <person name="Zhang J.S."/>
            <person name="Tsai W.C."/>
            <person name="Van de Peer Y."/>
            <person name="Liu Z.J."/>
        </authorList>
    </citation>
    <scope>NUCLEOTIDE SEQUENCE</scope>
    <source>
        <strain evidence="5">SCP</strain>
    </source>
</reference>
<dbReference type="SMART" id="SM00128">
    <property type="entry name" value="IPPc"/>
    <property type="match status" value="1"/>
</dbReference>
<keyword evidence="6" id="KW-1185">Reference proteome</keyword>
<dbReference type="Gene3D" id="3.60.10.10">
    <property type="entry name" value="Endonuclease/exonuclease/phosphatase"/>
    <property type="match status" value="2"/>
</dbReference>
<dbReference type="PANTHER" id="PTHR45666">
    <property type="entry name" value="TYPE IV INOSITOL POLYPHOSPHATE 5-PHOSPHATASE 9"/>
    <property type="match status" value="1"/>
</dbReference>
<dbReference type="SUPFAM" id="SSF56219">
    <property type="entry name" value="DNase I-like"/>
    <property type="match status" value="2"/>
</dbReference>
<dbReference type="Pfam" id="PF22669">
    <property type="entry name" value="Exo_endo_phos2"/>
    <property type="match status" value="2"/>
</dbReference>
<evidence type="ECO:0000256" key="3">
    <source>
        <dbReference type="SAM" id="MobiDB-lite"/>
    </source>
</evidence>
<gene>
    <name evidence="5" type="ORF">QJS04_geneDACA017204</name>
</gene>
<name>A0AAV9BQR2_ACOGR</name>
<dbReference type="InterPro" id="IPR045849">
    <property type="entry name" value="IP5P_plant"/>
</dbReference>
<reference evidence="5" key="2">
    <citation type="submission" date="2023-06" db="EMBL/GenBank/DDBJ databases">
        <authorList>
            <person name="Ma L."/>
            <person name="Liu K.-W."/>
            <person name="Li Z."/>
            <person name="Hsiao Y.-Y."/>
            <person name="Qi Y."/>
            <person name="Fu T."/>
            <person name="Tang G."/>
            <person name="Zhang D."/>
            <person name="Sun W.-H."/>
            <person name="Liu D.-K."/>
            <person name="Li Y."/>
            <person name="Chen G.-Z."/>
            <person name="Liu X.-D."/>
            <person name="Liao X.-Y."/>
            <person name="Jiang Y.-T."/>
            <person name="Yu X."/>
            <person name="Hao Y."/>
            <person name="Huang J."/>
            <person name="Zhao X.-W."/>
            <person name="Ke S."/>
            <person name="Chen Y.-Y."/>
            <person name="Wu W.-L."/>
            <person name="Hsu J.-L."/>
            <person name="Lin Y.-F."/>
            <person name="Huang M.-D."/>
            <person name="Li C.-Y."/>
            <person name="Huang L."/>
            <person name="Wang Z.-W."/>
            <person name="Zhao X."/>
            <person name="Zhong W.-Y."/>
            <person name="Peng D.-H."/>
            <person name="Ahmad S."/>
            <person name="Lan S."/>
            <person name="Zhang J.-S."/>
            <person name="Tsai W.-C."/>
            <person name="Van De Peer Y."/>
            <person name="Liu Z.-J."/>
        </authorList>
    </citation>
    <scope>NUCLEOTIDE SEQUENCE</scope>
    <source>
        <strain evidence="5">SCP</strain>
        <tissue evidence="5">Leaves</tissue>
    </source>
</reference>
<dbReference type="GO" id="GO:0046856">
    <property type="term" value="P:phosphatidylinositol dephosphorylation"/>
    <property type="evidence" value="ECO:0007669"/>
    <property type="project" value="InterPro"/>
</dbReference>
<comment type="similarity">
    <text evidence="1">Belongs to the inositol polyphosphate 5-phosphatase family.</text>
</comment>
<sequence length="239" mass="27804">MKENQKETHMYKVFVNTWNVGGVTPVDDLNMEDLLDTDIDSCDIYVFGSHEHKERQKVHPVKEVNSEEEEEEGDDERKFRCMVSKQMVGIFVSVWVREGLRGHIRHMSMSCVGCGIMGFLGNKLRLEVAEGQTFEGWQEGAIRFSPTYKYYPNSNEYYGSSLGRKGEKRRAPAWCDRILWRGEGLKQTRYSRGESRLSDHRQVRAIFMVKVESLRKSSTSLETFFSSERFDRVEVFLDG</sequence>
<evidence type="ECO:0000313" key="6">
    <source>
        <dbReference type="Proteomes" id="UP001179952"/>
    </source>
</evidence>
<dbReference type="InterPro" id="IPR036691">
    <property type="entry name" value="Endo/exonu/phosph_ase_sf"/>
</dbReference>
<evidence type="ECO:0000256" key="2">
    <source>
        <dbReference type="ARBA" id="ARBA00022801"/>
    </source>
</evidence>
<dbReference type="PANTHER" id="PTHR45666:SF18">
    <property type="entry name" value="TYPE IV INOSITOL POLYPHOSPHATE 5-PHOSPHATASE 9"/>
    <property type="match status" value="1"/>
</dbReference>
<feature type="region of interest" description="Disordered" evidence="3">
    <location>
        <begin position="57"/>
        <end position="76"/>
    </location>
</feature>
<comment type="caution">
    <text evidence="5">The sequence shown here is derived from an EMBL/GenBank/DDBJ whole genome shotgun (WGS) entry which is preliminary data.</text>
</comment>
<dbReference type="InterPro" id="IPR000300">
    <property type="entry name" value="IPPc"/>
</dbReference>
<dbReference type="EMBL" id="JAUJYN010000002">
    <property type="protein sequence ID" value="KAK1279090.1"/>
    <property type="molecule type" value="Genomic_DNA"/>
</dbReference>
<dbReference type="GO" id="GO:0004439">
    <property type="term" value="F:phosphatidylinositol-4,5-bisphosphate 5-phosphatase activity"/>
    <property type="evidence" value="ECO:0007669"/>
    <property type="project" value="TreeGrafter"/>
</dbReference>